<keyword evidence="4" id="KW-1185">Reference proteome</keyword>
<evidence type="ECO:0000259" key="2">
    <source>
        <dbReference type="Pfam" id="PF22565"/>
    </source>
</evidence>
<feature type="domain" description="DUF4326" evidence="1">
    <location>
        <begin position="119"/>
        <end position="192"/>
    </location>
</feature>
<dbReference type="InterPro" id="IPR025475">
    <property type="entry name" value="DUF4326"/>
</dbReference>
<dbReference type="EMBL" id="JXMS01000005">
    <property type="protein sequence ID" value="OBQ55188.1"/>
    <property type="molecule type" value="Genomic_DNA"/>
</dbReference>
<dbReference type="InterPro" id="IPR054452">
    <property type="entry name" value="mSLOG_dom"/>
</dbReference>
<dbReference type="Pfam" id="PF22565">
    <property type="entry name" value="mSLOG"/>
    <property type="match status" value="1"/>
</dbReference>
<protein>
    <recommendedName>
        <fullName evidence="5">DUF4326 domain-containing protein</fullName>
    </recommendedName>
</protein>
<comment type="caution">
    <text evidence="3">The sequence shown here is derived from an EMBL/GenBank/DDBJ whole genome shotgun (WGS) entry which is preliminary data.</text>
</comment>
<sequence>MKTVLVLYPPEFRCKDKFDRKIKKIVSCLGDYSFLTPNDHQFFLNSIVQDDRNCTGISVSEDWSTDDITHAIVFYDGFCFQDELQLLKDAKIPFRNIFSPITRVINIKKDEKYLALKDTEDYEYIGRGSYWGNPYSMYEEGEDRDSVMQKYRYDFENDKFLNKSKEEVFKLHGKWLGCYCKPEACHGDILAEFLNSWDDGS</sequence>
<name>A0A1B7XI50_9BACT</name>
<dbReference type="STRING" id="1560234.SP90_04265"/>
<evidence type="ECO:0008006" key="5">
    <source>
        <dbReference type="Google" id="ProtNLM"/>
    </source>
</evidence>
<dbReference type="Pfam" id="PF14216">
    <property type="entry name" value="DUF4326"/>
    <property type="match status" value="1"/>
</dbReference>
<dbReference type="RefSeq" id="WP_066852944.1">
    <property type="nucleotide sequence ID" value="NZ_JXMS01000005.1"/>
</dbReference>
<reference evidence="3 4" key="1">
    <citation type="submission" date="2015-01" db="EMBL/GenBank/DDBJ databases">
        <title>Desulfovibrio sp. JC271 draft genome sequence.</title>
        <authorList>
            <person name="Shivani Y."/>
            <person name="Subhash Y."/>
            <person name="Sasikala C."/>
            <person name="Ramana C.V."/>
        </authorList>
    </citation>
    <scope>NUCLEOTIDE SEQUENCE [LARGE SCALE GENOMIC DNA]</scope>
    <source>
        <strain evidence="3 4">JC271</strain>
    </source>
</reference>
<dbReference type="Proteomes" id="UP000091979">
    <property type="component" value="Unassembled WGS sequence"/>
</dbReference>
<dbReference type="AlphaFoldDB" id="A0A1B7XI50"/>
<dbReference type="PATRIC" id="fig|1560234.3.peg.2802"/>
<organism evidence="3 4">
    <name type="scientific">Halodesulfovibrio spirochaetisodalis</name>
    <dbReference type="NCBI Taxonomy" id="1560234"/>
    <lineage>
        <taxon>Bacteria</taxon>
        <taxon>Pseudomonadati</taxon>
        <taxon>Thermodesulfobacteriota</taxon>
        <taxon>Desulfovibrionia</taxon>
        <taxon>Desulfovibrionales</taxon>
        <taxon>Desulfovibrionaceae</taxon>
        <taxon>Halodesulfovibrio</taxon>
    </lineage>
</organism>
<feature type="domain" description="Minimal SLOG" evidence="2">
    <location>
        <begin position="1"/>
        <end position="105"/>
    </location>
</feature>
<evidence type="ECO:0000259" key="1">
    <source>
        <dbReference type="Pfam" id="PF14216"/>
    </source>
</evidence>
<dbReference type="OrthoDB" id="3483205at2"/>
<proteinExistence type="predicted"/>
<gene>
    <name evidence="3" type="ORF">SP90_04265</name>
</gene>
<evidence type="ECO:0000313" key="4">
    <source>
        <dbReference type="Proteomes" id="UP000091979"/>
    </source>
</evidence>
<accession>A0A1B7XI50</accession>
<evidence type="ECO:0000313" key="3">
    <source>
        <dbReference type="EMBL" id="OBQ55188.1"/>
    </source>
</evidence>